<organism evidence="3 4">
    <name type="scientific">Elysia crispata</name>
    <name type="common">lettuce slug</name>
    <dbReference type="NCBI Taxonomy" id="231223"/>
    <lineage>
        <taxon>Eukaryota</taxon>
        <taxon>Metazoa</taxon>
        <taxon>Spiralia</taxon>
        <taxon>Lophotrochozoa</taxon>
        <taxon>Mollusca</taxon>
        <taxon>Gastropoda</taxon>
        <taxon>Heterobranchia</taxon>
        <taxon>Euthyneura</taxon>
        <taxon>Panpulmonata</taxon>
        <taxon>Sacoglossa</taxon>
        <taxon>Placobranchoidea</taxon>
        <taxon>Plakobranchidae</taxon>
        <taxon>Elysia</taxon>
    </lineage>
</organism>
<dbReference type="PROSITE" id="PS00615">
    <property type="entry name" value="C_TYPE_LECTIN_1"/>
    <property type="match status" value="1"/>
</dbReference>
<dbReference type="SUPFAM" id="SSF56436">
    <property type="entry name" value="C-type lectin-like"/>
    <property type="match status" value="1"/>
</dbReference>
<sequence length="227" mass="25467">MVPIFLKNLTSSLAIADQYELTPLSITSIPESTSIFPPRDPVESLLQCQKLDNIDSDSSSEIPLAISKHFADLVNQQWSISKTYWLDEQPDDYESNEDCVAFRNLRSNIAKWNDVRCSKRLKFVCEVFPGSKDCPGNTFGGRCTDICNQTCGGANNTCKTFDGFCINSVILAIKGTHVMLQSNSELVLDQYHTRKHHYSSRPDFSTSSPSCRPTRDIASFNIFFIGE</sequence>
<keyword evidence="1" id="KW-1015">Disulfide bond</keyword>
<reference evidence="3" key="1">
    <citation type="journal article" date="2023" name="G3 (Bethesda)">
        <title>A reference genome for the long-term kleptoplast-retaining sea slug Elysia crispata morphotype clarki.</title>
        <authorList>
            <person name="Eastman K.E."/>
            <person name="Pendleton A.L."/>
            <person name="Shaikh M.A."/>
            <person name="Suttiyut T."/>
            <person name="Ogas R."/>
            <person name="Tomko P."/>
            <person name="Gavelis G."/>
            <person name="Widhalm J.R."/>
            <person name="Wisecaver J.H."/>
        </authorList>
    </citation>
    <scope>NUCLEOTIDE SEQUENCE</scope>
    <source>
        <strain evidence="3">ECLA1</strain>
    </source>
</reference>
<keyword evidence="4" id="KW-1185">Reference proteome</keyword>
<dbReference type="InterPro" id="IPR018378">
    <property type="entry name" value="C-type_lectin_CS"/>
</dbReference>
<feature type="domain" description="C-type lectin" evidence="2">
    <location>
        <begin position="74"/>
        <end position="126"/>
    </location>
</feature>
<dbReference type="PROSITE" id="PS50041">
    <property type="entry name" value="C_TYPE_LECTIN_2"/>
    <property type="match status" value="1"/>
</dbReference>
<dbReference type="Proteomes" id="UP001283361">
    <property type="component" value="Unassembled WGS sequence"/>
</dbReference>
<dbReference type="InterPro" id="IPR016187">
    <property type="entry name" value="CTDL_fold"/>
</dbReference>
<dbReference type="Gene3D" id="3.10.100.10">
    <property type="entry name" value="Mannose-Binding Protein A, subunit A"/>
    <property type="match status" value="1"/>
</dbReference>
<gene>
    <name evidence="3" type="ORF">RRG08_047641</name>
</gene>
<dbReference type="InterPro" id="IPR016186">
    <property type="entry name" value="C-type_lectin-like/link_sf"/>
</dbReference>
<evidence type="ECO:0000313" key="3">
    <source>
        <dbReference type="EMBL" id="KAK3778481.1"/>
    </source>
</evidence>
<evidence type="ECO:0000259" key="2">
    <source>
        <dbReference type="PROSITE" id="PS50041"/>
    </source>
</evidence>
<dbReference type="EMBL" id="JAWDGP010002935">
    <property type="protein sequence ID" value="KAK3778481.1"/>
    <property type="molecule type" value="Genomic_DNA"/>
</dbReference>
<dbReference type="InterPro" id="IPR001304">
    <property type="entry name" value="C-type_lectin-like"/>
</dbReference>
<name>A0AAE1A0V6_9GAST</name>
<proteinExistence type="predicted"/>
<accession>A0AAE1A0V6</accession>
<dbReference type="Pfam" id="PF00059">
    <property type="entry name" value="Lectin_C"/>
    <property type="match status" value="1"/>
</dbReference>
<evidence type="ECO:0000313" key="4">
    <source>
        <dbReference type="Proteomes" id="UP001283361"/>
    </source>
</evidence>
<evidence type="ECO:0000256" key="1">
    <source>
        <dbReference type="ARBA" id="ARBA00023157"/>
    </source>
</evidence>
<dbReference type="AlphaFoldDB" id="A0AAE1A0V6"/>
<protein>
    <recommendedName>
        <fullName evidence="2">C-type lectin domain-containing protein</fullName>
    </recommendedName>
</protein>
<comment type="caution">
    <text evidence="3">The sequence shown here is derived from an EMBL/GenBank/DDBJ whole genome shotgun (WGS) entry which is preliminary data.</text>
</comment>